<keyword evidence="1" id="KW-0472">Membrane</keyword>
<feature type="non-terminal residue" evidence="2">
    <location>
        <position position="94"/>
    </location>
</feature>
<dbReference type="EMBL" id="BDIP01010842">
    <property type="protein sequence ID" value="GIQ92887.1"/>
    <property type="molecule type" value="Genomic_DNA"/>
</dbReference>
<feature type="transmembrane region" description="Helical" evidence="1">
    <location>
        <begin position="72"/>
        <end position="90"/>
    </location>
</feature>
<feature type="transmembrane region" description="Helical" evidence="1">
    <location>
        <begin position="19"/>
        <end position="51"/>
    </location>
</feature>
<keyword evidence="3" id="KW-1185">Reference proteome</keyword>
<organism evidence="2 3">
    <name type="scientific">Kipferlia bialata</name>
    <dbReference type="NCBI Taxonomy" id="797122"/>
    <lineage>
        <taxon>Eukaryota</taxon>
        <taxon>Metamonada</taxon>
        <taxon>Carpediemonas-like organisms</taxon>
        <taxon>Kipferlia</taxon>
    </lineage>
</organism>
<protein>
    <submittedName>
        <fullName evidence="2">Uncharacterized protein</fullName>
    </submittedName>
</protein>
<evidence type="ECO:0000313" key="2">
    <source>
        <dbReference type="EMBL" id="GIQ92887.1"/>
    </source>
</evidence>
<dbReference type="AlphaFoldDB" id="A0A9K3DDH2"/>
<gene>
    <name evidence="2" type="ORF">KIPB_016935</name>
</gene>
<reference evidence="2 3" key="1">
    <citation type="journal article" date="2018" name="PLoS ONE">
        <title>The draft genome of Kipferlia bialata reveals reductive genome evolution in fornicate parasites.</title>
        <authorList>
            <person name="Tanifuji G."/>
            <person name="Takabayashi S."/>
            <person name="Kume K."/>
            <person name="Takagi M."/>
            <person name="Nakayama T."/>
            <person name="Kamikawa R."/>
            <person name="Inagaki Y."/>
            <person name="Hashimoto T."/>
        </authorList>
    </citation>
    <scope>NUCLEOTIDE SEQUENCE [LARGE SCALE GENOMIC DNA]</scope>
    <source>
        <strain evidence="2">NY0173</strain>
    </source>
</reference>
<dbReference type="Proteomes" id="UP000265618">
    <property type="component" value="Unassembled WGS sequence"/>
</dbReference>
<keyword evidence="1" id="KW-1133">Transmembrane helix</keyword>
<sequence>VFRSFDYDDLLMLDTLPKILFVCVGAPIALLSGFRGWFLLVSMSIFGYLNVEPFLRRAKNPTASPLKRCLPLFWRLFSRYITVFPVLFILQSTQ</sequence>
<evidence type="ECO:0000256" key="1">
    <source>
        <dbReference type="SAM" id="Phobius"/>
    </source>
</evidence>
<keyword evidence="1" id="KW-0812">Transmembrane</keyword>
<accession>A0A9K3DDH2</accession>
<evidence type="ECO:0000313" key="3">
    <source>
        <dbReference type="Proteomes" id="UP000265618"/>
    </source>
</evidence>
<feature type="non-terminal residue" evidence="2">
    <location>
        <position position="1"/>
    </location>
</feature>
<proteinExistence type="predicted"/>
<name>A0A9K3DDH2_9EUKA</name>
<comment type="caution">
    <text evidence="2">The sequence shown here is derived from an EMBL/GenBank/DDBJ whole genome shotgun (WGS) entry which is preliminary data.</text>
</comment>